<dbReference type="AlphaFoldDB" id="A0A151MV89"/>
<proteinExistence type="predicted"/>
<organism evidence="1 2">
    <name type="scientific">Alligator mississippiensis</name>
    <name type="common">American alligator</name>
    <dbReference type="NCBI Taxonomy" id="8496"/>
    <lineage>
        <taxon>Eukaryota</taxon>
        <taxon>Metazoa</taxon>
        <taxon>Chordata</taxon>
        <taxon>Craniata</taxon>
        <taxon>Vertebrata</taxon>
        <taxon>Euteleostomi</taxon>
        <taxon>Archelosauria</taxon>
        <taxon>Archosauria</taxon>
        <taxon>Crocodylia</taxon>
        <taxon>Alligatoridae</taxon>
        <taxon>Alligatorinae</taxon>
        <taxon>Alligator</taxon>
    </lineage>
</organism>
<reference evidence="1 2" key="1">
    <citation type="journal article" date="2012" name="Genome Biol.">
        <title>Sequencing three crocodilian genomes to illuminate the evolution of archosaurs and amniotes.</title>
        <authorList>
            <person name="St John J.A."/>
            <person name="Braun E.L."/>
            <person name="Isberg S.R."/>
            <person name="Miles L.G."/>
            <person name="Chong A.Y."/>
            <person name="Gongora J."/>
            <person name="Dalzell P."/>
            <person name="Moran C."/>
            <person name="Bed'hom B."/>
            <person name="Abzhanov A."/>
            <person name="Burgess S.C."/>
            <person name="Cooksey A.M."/>
            <person name="Castoe T.A."/>
            <person name="Crawford N.G."/>
            <person name="Densmore L.D."/>
            <person name="Drew J.C."/>
            <person name="Edwards S.V."/>
            <person name="Faircloth B.C."/>
            <person name="Fujita M.K."/>
            <person name="Greenwold M.J."/>
            <person name="Hoffmann F.G."/>
            <person name="Howard J.M."/>
            <person name="Iguchi T."/>
            <person name="Janes D.E."/>
            <person name="Khan S.Y."/>
            <person name="Kohno S."/>
            <person name="de Koning A.J."/>
            <person name="Lance S.L."/>
            <person name="McCarthy F.M."/>
            <person name="McCormack J.E."/>
            <person name="Merchant M.E."/>
            <person name="Peterson D.G."/>
            <person name="Pollock D.D."/>
            <person name="Pourmand N."/>
            <person name="Raney B.J."/>
            <person name="Roessler K.A."/>
            <person name="Sanford J.R."/>
            <person name="Sawyer R.H."/>
            <person name="Schmidt C.J."/>
            <person name="Triplett E.W."/>
            <person name="Tuberville T.D."/>
            <person name="Venegas-Anaya M."/>
            <person name="Howard J.T."/>
            <person name="Jarvis E.D."/>
            <person name="Guillette L.J.Jr."/>
            <person name="Glenn T.C."/>
            <person name="Green R.E."/>
            <person name="Ray D.A."/>
        </authorList>
    </citation>
    <scope>NUCLEOTIDE SEQUENCE [LARGE SCALE GENOMIC DNA]</scope>
    <source>
        <strain evidence="1">KSC_2009_1</strain>
    </source>
</reference>
<evidence type="ECO:0000313" key="1">
    <source>
        <dbReference type="EMBL" id="KYO28473.1"/>
    </source>
</evidence>
<name>A0A151MV89_ALLMI</name>
<accession>A0A151MV89</accession>
<keyword evidence="2" id="KW-1185">Reference proteome</keyword>
<sequence length="103" mass="11122">MYALESLLRSSNGLGLLDSASCLCWTCCSRFFWLKGAIFSGCLSGRDGKACTDFSGIEHIIQSLTQSELECQRQGQQEAYSGPSDAAVRDGSSTCVTVVKLIR</sequence>
<gene>
    <name evidence="1" type="ORF">Y1Q_0015481</name>
</gene>
<evidence type="ECO:0000313" key="2">
    <source>
        <dbReference type="Proteomes" id="UP000050525"/>
    </source>
</evidence>
<protein>
    <submittedName>
        <fullName evidence="1">Uncharacterized protein</fullName>
    </submittedName>
</protein>
<dbReference type="Proteomes" id="UP000050525">
    <property type="component" value="Unassembled WGS sequence"/>
</dbReference>
<dbReference type="EMBL" id="AKHW03004909">
    <property type="protein sequence ID" value="KYO28473.1"/>
    <property type="molecule type" value="Genomic_DNA"/>
</dbReference>
<comment type="caution">
    <text evidence="1">The sequence shown here is derived from an EMBL/GenBank/DDBJ whole genome shotgun (WGS) entry which is preliminary data.</text>
</comment>